<dbReference type="Proteomes" id="UP000054408">
    <property type="component" value="Unassembled WGS sequence"/>
</dbReference>
<keyword evidence="5" id="KW-1185">Reference proteome</keyword>
<dbReference type="RefSeq" id="XP_013752684.1">
    <property type="nucleotide sequence ID" value="XM_013897230.1"/>
</dbReference>
<evidence type="ECO:0000259" key="2">
    <source>
        <dbReference type="SMART" id="SM01030"/>
    </source>
</evidence>
<dbReference type="Pfam" id="PF10403">
    <property type="entry name" value="BHD_1"/>
    <property type="match status" value="1"/>
</dbReference>
<organism evidence="4 5">
    <name type="scientific">Thecamonas trahens ATCC 50062</name>
    <dbReference type="NCBI Taxonomy" id="461836"/>
    <lineage>
        <taxon>Eukaryota</taxon>
        <taxon>Apusozoa</taxon>
        <taxon>Apusomonadida</taxon>
        <taxon>Apusomonadidae</taxon>
        <taxon>Thecamonas</taxon>
    </lineage>
</organism>
<dbReference type="InterPro" id="IPR018326">
    <property type="entry name" value="Rad4_beta-hairpin_dom1"/>
</dbReference>
<feature type="domain" description="Rad4 beta-hairpin" evidence="2">
    <location>
        <begin position="342"/>
        <end position="393"/>
    </location>
</feature>
<dbReference type="Pfam" id="PF10405">
    <property type="entry name" value="BHD_3"/>
    <property type="match status" value="1"/>
</dbReference>
<evidence type="ECO:0000256" key="1">
    <source>
        <dbReference type="SAM" id="MobiDB-lite"/>
    </source>
</evidence>
<dbReference type="SMART" id="SM01030">
    <property type="entry name" value="BHD_1"/>
    <property type="match status" value="1"/>
</dbReference>
<dbReference type="STRING" id="461836.A0A0L0DV67"/>
<evidence type="ECO:0000313" key="4">
    <source>
        <dbReference type="EMBL" id="KNC56194.1"/>
    </source>
</evidence>
<feature type="region of interest" description="Disordered" evidence="1">
    <location>
        <begin position="207"/>
        <end position="232"/>
    </location>
</feature>
<dbReference type="PANTHER" id="PTHR12135">
    <property type="entry name" value="DNA REPAIR PROTEIN XP-C / RAD4"/>
    <property type="match status" value="1"/>
</dbReference>
<feature type="region of interest" description="Disordered" evidence="1">
    <location>
        <begin position="558"/>
        <end position="583"/>
    </location>
</feature>
<dbReference type="EMBL" id="GL349512">
    <property type="protein sequence ID" value="KNC56194.1"/>
    <property type="molecule type" value="Genomic_DNA"/>
</dbReference>
<feature type="region of interest" description="Disordered" evidence="1">
    <location>
        <begin position="50"/>
        <end position="90"/>
    </location>
</feature>
<feature type="compositionally biased region" description="Low complexity" evidence="1">
    <location>
        <begin position="55"/>
        <end position="69"/>
    </location>
</feature>
<dbReference type="GO" id="GO:0006298">
    <property type="term" value="P:mismatch repair"/>
    <property type="evidence" value="ECO:0007669"/>
    <property type="project" value="TreeGrafter"/>
</dbReference>
<dbReference type="AlphaFoldDB" id="A0A0L0DV67"/>
<protein>
    <submittedName>
        <fullName evidence="4">Uncharacterized protein</fullName>
    </submittedName>
</protein>
<dbReference type="SMART" id="SM01032">
    <property type="entry name" value="BHD_3"/>
    <property type="match status" value="1"/>
</dbReference>
<dbReference type="GO" id="GO:0005737">
    <property type="term" value="C:cytoplasm"/>
    <property type="evidence" value="ECO:0007669"/>
    <property type="project" value="TreeGrafter"/>
</dbReference>
<reference evidence="4 5" key="1">
    <citation type="submission" date="2010-05" db="EMBL/GenBank/DDBJ databases">
        <title>The Genome Sequence of Thecamonas trahens ATCC 50062.</title>
        <authorList>
            <consortium name="The Broad Institute Genome Sequencing Platform"/>
            <person name="Russ C."/>
            <person name="Cuomo C."/>
            <person name="Shea T."/>
            <person name="Young S.K."/>
            <person name="Zeng Q."/>
            <person name="Koehrsen M."/>
            <person name="Haas B."/>
            <person name="Borodovsky M."/>
            <person name="Guigo R."/>
            <person name="Alvarado L."/>
            <person name="Berlin A."/>
            <person name="Bochicchio J."/>
            <person name="Borenstein D."/>
            <person name="Chapman S."/>
            <person name="Chen Z."/>
            <person name="Freedman E."/>
            <person name="Gellesch M."/>
            <person name="Goldberg J."/>
            <person name="Griggs A."/>
            <person name="Gujja S."/>
            <person name="Heilman E."/>
            <person name="Heiman D."/>
            <person name="Hepburn T."/>
            <person name="Howarth C."/>
            <person name="Jen D."/>
            <person name="Larson L."/>
            <person name="Mehta T."/>
            <person name="Park D."/>
            <person name="Pearson M."/>
            <person name="Roberts A."/>
            <person name="Saif S."/>
            <person name="Shenoy N."/>
            <person name="Sisk P."/>
            <person name="Stolte C."/>
            <person name="Sykes S."/>
            <person name="Thomson T."/>
            <person name="Walk T."/>
            <person name="White J."/>
            <person name="Yandava C."/>
            <person name="Burger G."/>
            <person name="Gray M.W."/>
            <person name="Holland P.W.H."/>
            <person name="King N."/>
            <person name="Lang F.B.F."/>
            <person name="Roger A.J."/>
            <person name="Ruiz-Trillo I."/>
            <person name="Lander E."/>
            <person name="Nusbaum C."/>
        </authorList>
    </citation>
    <scope>NUCLEOTIDE SEQUENCE [LARGE SCALE GENOMIC DNA]</scope>
    <source>
        <strain evidence="4 5">ATCC 50062</strain>
    </source>
</reference>
<dbReference type="eggNOG" id="KOG2179">
    <property type="taxonomic scope" value="Eukaryota"/>
</dbReference>
<feature type="domain" description="Rad4 beta-hairpin" evidence="3">
    <location>
        <begin position="445"/>
        <end position="517"/>
    </location>
</feature>
<dbReference type="Gene3D" id="3.30.70.2460">
    <property type="entry name" value="Rad4, beta-hairpin domain BHD3"/>
    <property type="match status" value="1"/>
</dbReference>
<dbReference type="OrthoDB" id="300780at2759"/>
<dbReference type="GO" id="GO:0000111">
    <property type="term" value="C:nucleotide-excision repair factor 2 complex"/>
    <property type="evidence" value="ECO:0007669"/>
    <property type="project" value="TreeGrafter"/>
</dbReference>
<feature type="compositionally biased region" description="Basic and acidic residues" evidence="1">
    <location>
        <begin position="574"/>
        <end position="583"/>
    </location>
</feature>
<dbReference type="GO" id="GO:0006289">
    <property type="term" value="P:nucleotide-excision repair"/>
    <property type="evidence" value="ECO:0007669"/>
    <property type="project" value="InterPro"/>
</dbReference>
<dbReference type="GO" id="GO:0003697">
    <property type="term" value="F:single-stranded DNA binding"/>
    <property type="evidence" value="ECO:0007669"/>
    <property type="project" value="TreeGrafter"/>
</dbReference>
<dbReference type="GO" id="GO:0071942">
    <property type="term" value="C:XPC complex"/>
    <property type="evidence" value="ECO:0007669"/>
    <property type="project" value="TreeGrafter"/>
</dbReference>
<dbReference type="InterPro" id="IPR004583">
    <property type="entry name" value="DNA_repair_Rad4"/>
</dbReference>
<dbReference type="InterPro" id="IPR018328">
    <property type="entry name" value="Rad4_beta-hairpin_dom3"/>
</dbReference>
<dbReference type="GeneID" id="25569398"/>
<evidence type="ECO:0000259" key="3">
    <source>
        <dbReference type="SMART" id="SM01032"/>
    </source>
</evidence>
<feature type="compositionally biased region" description="Gly residues" evidence="1">
    <location>
        <begin position="561"/>
        <end position="573"/>
    </location>
</feature>
<evidence type="ECO:0000313" key="5">
    <source>
        <dbReference type="Proteomes" id="UP000054408"/>
    </source>
</evidence>
<dbReference type="GO" id="GO:0003684">
    <property type="term" value="F:damaged DNA binding"/>
    <property type="evidence" value="ECO:0007669"/>
    <property type="project" value="InterPro"/>
</dbReference>
<dbReference type="PANTHER" id="PTHR12135:SF0">
    <property type="entry name" value="DNA REPAIR PROTEIN COMPLEMENTING XP-C CELLS"/>
    <property type="match status" value="1"/>
</dbReference>
<name>A0A0L0DV67_THETB</name>
<proteinExistence type="predicted"/>
<gene>
    <name evidence="4" type="ORF">AMSG_11440</name>
</gene>
<accession>A0A0L0DV67</accession>
<dbReference type="InterPro" id="IPR042488">
    <property type="entry name" value="Rad4_BHD3_sf"/>
</dbReference>
<sequence>MSASGGSEDADEYSYEGYSYSGCGTDGGGEGLGDETEAGAWDEVVWEEVGEGECSGATRATATTAATAAGAGGGEGSKKRRRSSARLTSENRKRLQGLHLAMVYAAGCAAAGMARVAATADEMQVAEVVSRLPGGLLAYLDAAADGGRQSVVEDAGAVAKAALGAGEDAMAAVLTAMRAWPELAVRVVTAVSPPPITAVSAALVDPSIEPERPSKRNDRKNKAGAGVDDEVAAESTQKSIHFGLEVLATSELRWVEVLEPLRPRLRPGSRWYVMAYEVATGRASDVTALYVGDWGAALKARLKPDPLRRMVAYFGEASLRSAAAAVVAARQAEARALEAARDAAQVPTTKSGLSSSRLYVLESLIGKTMAVVPGAAAVASFRGEAVYRRRHVQKLRARTTWLRGYGRVVVDDAAAIKTSSRGVPLYGRWQTERYTPGRVQVPGMVPVNEHGNVEVFQSWMVPIGCVHVRGREAKRAAIALGMNYAEALVGFARRGGYPVFDGVVVCLEYADTLEAAVLEMRVGELRAARAKIAKQVVARWRRLVEKLLIYDRVRRESTTGSGDGGGGGGGGVSGREENPIVLD</sequence>